<dbReference type="AlphaFoldDB" id="A0A2N1PJT0"/>
<sequence>MAVSWLVRDRFVVEIHFEQEFYTKMTSEILPFTRETLNILEPILAQAFGPGFDFHDEVDYFDPSAAQNWFYLIDSSGFPRAYIRFFNMEDMMYSLDFYAVDCTERSNHVRKLLAHFRQHCKFPEKAEFLVRLTAADSDIADLFREVFPDRSEKVYLKYALSMSSRSSQEREPFIAGLARDARTFQELNAIQNIMSCLKTYSHEQLQDLWKREMLYCRKHEGIIVSALHCHPESNDSSIEAAASIEIITLATAPESRNGGHAESLLREFIERIASQFQKVTLMVNRSNDAAIRLYEKTGFCCCPEMQETWIYLKVDEFAHEA</sequence>
<accession>A0A2N1PJT0</accession>
<dbReference type="InterPro" id="IPR013653">
    <property type="entry name" value="GCN5-like_dom"/>
</dbReference>
<proteinExistence type="predicted"/>
<evidence type="ECO:0000313" key="3">
    <source>
        <dbReference type="Proteomes" id="UP000233256"/>
    </source>
</evidence>
<gene>
    <name evidence="2" type="ORF">CVV64_18240</name>
</gene>
<dbReference type="PROSITE" id="PS51186">
    <property type="entry name" value="GNAT"/>
    <property type="match status" value="1"/>
</dbReference>
<dbReference type="Proteomes" id="UP000233256">
    <property type="component" value="Unassembled WGS sequence"/>
</dbReference>
<dbReference type="InterPro" id="IPR016181">
    <property type="entry name" value="Acyl_CoA_acyltransferase"/>
</dbReference>
<name>A0A2N1PJT0_9BACT</name>
<dbReference type="InterPro" id="IPR000182">
    <property type="entry name" value="GNAT_dom"/>
</dbReference>
<organism evidence="2 3">
    <name type="scientific">Candidatus Wallbacteria bacterium HGW-Wallbacteria-1</name>
    <dbReference type="NCBI Taxonomy" id="2013854"/>
    <lineage>
        <taxon>Bacteria</taxon>
        <taxon>Candidatus Walliibacteriota</taxon>
    </lineage>
</organism>
<evidence type="ECO:0000313" key="2">
    <source>
        <dbReference type="EMBL" id="PKK88542.1"/>
    </source>
</evidence>
<dbReference type="EMBL" id="PGXC01000042">
    <property type="protein sequence ID" value="PKK88542.1"/>
    <property type="molecule type" value="Genomic_DNA"/>
</dbReference>
<dbReference type="SUPFAM" id="SSF55729">
    <property type="entry name" value="Acyl-CoA N-acyltransferases (Nat)"/>
    <property type="match status" value="1"/>
</dbReference>
<reference evidence="2 3" key="1">
    <citation type="journal article" date="2017" name="ISME J.">
        <title>Potential for microbial H2 and metal transformations associated with novel bacteria and archaea in deep terrestrial subsurface sediments.</title>
        <authorList>
            <person name="Hernsdorf A.W."/>
            <person name="Amano Y."/>
            <person name="Miyakawa K."/>
            <person name="Ise K."/>
            <person name="Suzuki Y."/>
            <person name="Anantharaman K."/>
            <person name="Probst A."/>
            <person name="Burstein D."/>
            <person name="Thomas B.C."/>
            <person name="Banfield J.F."/>
        </authorList>
    </citation>
    <scope>NUCLEOTIDE SEQUENCE [LARGE SCALE GENOMIC DNA]</scope>
    <source>
        <strain evidence="2">HGW-Wallbacteria-1</strain>
    </source>
</reference>
<protein>
    <recommendedName>
        <fullName evidence="1">N-acetyltransferase domain-containing protein</fullName>
    </recommendedName>
</protein>
<comment type="caution">
    <text evidence="2">The sequence shown here is derived from an EMBL/GenBank/DDBJ whole genome shotgun (WGS) entry which is preliminary data.</text>
</comment>
<dbReference type="Gene3D" id="3.40.630.30">
    <property type="match status" value="1"/>
</dbReference>
<dbReference type="Pfam" id="PF08445">
    <property type="entry name" value="FR47"/>
    <property type="match status" value="1"/>
</dbReference>
<evidence type="ECO:0000259" key="1">
    <source>
        <dbReference type="PROSITE" id="PS51186"/>
    </source>
</evidence>
<feature type="domain" description="N-acetyltransferase" evidence="1">
    <location>
        <begin position="176"/>
        <end position="316"/>
    </location>
</feature>
<dbReference type="GO" id="GO:0016747">
    <property type="term" value="F:acyltransferase activity, transferring groups other than amino-acyl groups"/>
    <property type="evidence" value="ECO:0007669"/>
    <property type="project" value="InterPro"/>
</dbReference>